<dbReference type="InterPro" id="IPR002156">
    <property type="entry name" value="RNaseH_domain"/>
</dbReference>
<dbReference type="Gene3D" id="3.40.970.10">
    <property type="entry name" value="Ribonuclease H1, N-terminal domain"/>
    <property type="match status" value="2"/>
</dbReference>
<comment type="catalytic activity">
    <reaction evidence="1">
        <text>Endonucleolytic cleavage to 5'-phosphomonoester.</text>
        <dbReference type="EC" id="3.1.26.4"/>
    </reaction>
</comment>
<accession>A0A8H7APA7</accession>
<feature type="domain" description="RNase H type-1" evidence="13">
    <location>
        <begin position="234"/>
        <end position="384"/>
    </location>
</feature>
<dbReference type="InterPro" id="IPR036397">
    <property type="entry name" value="RNaseH_sf"/>
</dbReference>
<dbReference type="PANTHER" id="PTHR10642">
    <property type="entry name" value="RIBONUCLEASE H1"/>
    <property type="match status" value="1"/>
</dbReference>
<evidence type="ECO:0000313" key="15">
    <source>
        <dbReference type="Proteomes" id="UP000606974"/>
    </source>
</evidence>
<evidence type="ECO:0000256" key="11">
    <source>
        <dbReference type="ARBA" id="ARBA00022842"/>
    </source>
</evidence>
<dbReference type="CDD" id="cd09280">
    <property type="entry name" value="RNase_HI_eukaryote_like"/>
    <property type="match status" value="1"/>
</dbReference>
<feature type="region of interest" description="Disordered" evidence="12">
    <location>
        <begin position="400"/>
        <end position="421"/>
    </location>
</feature>
<evidence type="ECO:0000256" key="6">
    <source>
        <dbReference type="ARBA" id="ARBA00017721"/>
    </source>
</evidence>
<proteinExistence type="inferred from homology"/>
<dbReference type="InterPro" id="IPR011320">
    <property type="entry name" value="RNase_H1_N"/>
</dbReference>
<feature type="compositionally biased region" description="Polar residues" evidence="12">
    <location>
        <begin position="1"/>
        <end position="20"/>
    </location>
</feature>
<evidence type="ECO:0000259" key="13">
    <source>
        <dbReference type="PROSITE" id="PS50879"/>
    </source>
</evidence>
<dbReference type="Proteomes" id="UP000606974">
    <property type="component" value="Unassembled WGS sequence"/>
</dbReference>
<evidence type="ECO:0000256" key="5">
    <source>
        <dbReference type="ARBA" id="ARBA00012180"/>
    </source>
</evidence>
<evidence type="ECO:0000256" key="10">
    <source>
        <dbReference type="ARBA" id="ARBA00022801"/>
    </source>
</evidence>
<dbReference type="EC" id="3.1.26.4" evidence="5"/>
<dbReference type="SUPFAM" id="SSF55658">
    <property type="entry name" value="L9 N-domain-like"/>
    <property type="match status" value="2"/>
</dbReference>
<dbReference type="Pfam" id="PF00075">
    <property type="entry name" value="RNase_H"/>
    <property type="match status" value="1"/>
</dbReference>
<dbReference type="InterPro" id="IPR050092">
    <property type="entry name" value="RNase_H"/>
</dbReference>
<dbReference type="InterPro" id="IPR037056">
    <property type="entry name" value="RNase_H1_N_sf"/>
</dbReference>
<evidence type="ECO:0000256" key="3">
    <source>
        <dbReference type="ARBA" id="ARBA00004065"/>
    </source>
</evidence>
<keyword evidence="9" id="KW-0255">Endonuclease</keyword>
<dbReference type="GO" id="GO:0004523">
    <property type="term" value="F:RNA-DNA hybrid ribonuclease activity"/>
    <property type="evidence" value="ECO:0007669"/>
    <property type="project" value="UniProtKB-EC"/>
</dbReference>
<keyword evidence="8" id="KW-0479">Metal-binding</keyword>
<dbReference type="GO" id="GO:0046872">
    <property type="term" value="F:metal ion binding"/>
    <property type="evidence" value="ECO:0007669"/>
    <property type="project" value="UniProtKB-KW"/>
</dbReference>
<name>A0A8H7APA7_9EURO</name>
<dbReference type="SUPFAM" id="SSF53098">
    <property type="entry name" value="Ribonuclease H-like"/>
    <property type="match status" value="1"/>
</dbReference>
<dbReference type="FunFam" id="3.30.420.10:FF:000090">
    <property type="entry name" value="Ribonuclease H"/>
    <property type="match status" value="1"/>
</dbReference>
<dbReference type="PANTHER" id="PTHR10642:SF26">
    <property type="entry name" value="RIBONUCLEASE H1"/>
    <property type="match status" value="1"/>
</dbReference>
<reference evidence="14" key="1">
    <citation type="submission" date="2020-02" db="EMBL/GenBank/DDBJ databases">
        <authorList>
            <person name="Palmer J.M."/>
        </authorList>
    </citation>
    <scope>NUCLEOTIDE SEQUENCE</scope>
    <source>
        <strain evidence="14">EPUS1.4</strain>
        <tissue evidence="14">Thallus</tissue>
    </source>
</reference>
<dbReference type="EMBL" id="JAACFV010000009">
    <property type="protein sequence ID" value="KAF7512940.1"/>
    <property type="molecule type" value="Genomic_DNA"/>
</dbReference>
<organism evidence="14 15">
    <name type="scientific">Endocarpon pusillum</name>
    <dbReference type="NCBI Taxonomy" id="364733"/>
    <lineage>
        <taxon>Eukaryota</taxon>
        <taxon>Fungi</taxon>
        <taxon>Dikarya</taxon>
        <taxon>Ascomycota</taxon>
        <taxon>Pezizomycotina</taxon>
        <taxon>Eurotiomycetes</taxon>
        <taxon>Chaetothyriomycetidae</taxon>
        <taxon>Verrucariales</taxon>
        <taxon>Verrucariaceae</taxon>
        <taxon>Endocarpon</taxon>
    </lineage>
</organism>
<dbReference type="Gene3D" id="3.30.420.10">
    <property type="entry name" value="Ribonuclease H-like superfamily/Ribonuclease H"/>
    <property type="match status" value="1"/>
</dbReference>
<protein>
    <recommendedName>
        <fullName evidence="6">Ribonuclease H</fullName>
        <ecNumber evidence="5">3.1.26.4</ecNumber>
    </recommendedName>
</protein>
<comment type="cofactor">
    <cofactor evidence="2">
        <name>Mg(2+)</name>
        <dbReference type="ChEBI" id="CHEBI:18420"/>
    </cofactor>
</comment>
<dbReference type="InterPro" id="IPR012337">
    <property type="entry name" value="RNaseH-like_sf"/>
</dbReference>
<evidence type="ECO:0000313" key="14">
    <source>
        <dbReference type="EMBL" id="KAF7512940.1"/>
    </source>
</evidence>
<dbReference type="AlphaFoldDB" id="A0A8H7APA7"/>
<dbReference type="GO" id="GO:0003676">
    <property type="term" value="F:nucleic acid binding"/>
    <property type="evidence" value="ECO:0007669"/>
    <property type="project" value="InterPro"/>
</dbReference>
<evidence type="ECO:0000256" key="8">
    <source>
        <dbReference type="ARBA" id="ARBA00022723"/>
    </source>
</evidence>
<dbReference type="FunFam" id="3.40.970.10:FF:000002">
    <property type="entry name" value="Ribonuclease H"/>
    <property type="match status" value="1"/>
</dbReference>
<dbReference type="PROSITE" id="PS50879">
    <property type="entry name" value="RNASE_H_1"/>
    <property type="match status" value="1"/>
</dbReference>
<comment type="function">
    <text evidence="3">Endonuclease that specifically degrades the RNA of RNA-DNA hybrids.</text>
</comment>
<dbReference type="FunFam" id="3.40.970.10:FF:000001">
    <property type="entry name" value="Ribonuclease H1"/>
    <property type="match status" value="1"/>
</dbReference>
<evidence type="ECO:0000256" key="12">
    <source>
        <dbReference type="SAM" id="MobiDB-lite"/>
    </source>
</evidence>
<gene>
    <name evidence="14" type="ORF">GJ744_012043</name>
</gene>
<evidence type="ECO:0000256" key="9">
    <source>
        <dbReference type="ARBA" id="ARBA00022759"/>
    </source>
</evidence>
<keyword evidence="15" id="KW-1185">Reference proteome</keyword>
<evidence type="ECO:0000256" key="4">
    <source>
        <dbReference type="ARBA" id="ARBA00005300"/>
    </source>
</evidence>
<dbReference type="GO" id="GO:0043137">
    <property type="term" value="P:DNA replication, removal of RNA primer"/>
    <property type="evidence" value="ECO:0007669"/>
    <property type="project" value="TreeGrafter"/>
</dbReference>
<keyword evidence="10" id="KW-0378">Hydrolase</keyword>
<comment type="similarity">
    <text evidence="4">Belongs to the RNase H family.</text>
</comment>
<sequence>MAAETTRASPSTNSVTSNGTSHKRKRPGDAPKYYAVREGRIPGVYTTWEECLNQIKGHKGALFQSFPSLADARAFAAGQIVSTSISAKNKTGEQRFYAVQIGRNPGVYTDWDTASKQIAGVKRPKHRRFATRAEAETFVAEGKKGAAAAAIAEAQHADKRMKLVNGAAAPAGLILNDKQKDTQGNVYEPGTGPLPPGAEDGFDPNIKLDINGNLVHKTEAEKSTRKKVPKPLPPPGMLTIYTDGSSLSNGAAGARAGVGVYFGPGDSKNVSEALGGTRQTNQRAELTAIMRALDIAPRHRDVTIFTDSRYAIDCVTNWYKNWKRNGWVTANKKAVENRDLIQEVRMRIEEREGLGRGTYFVWVKGHNGDRGNMEADRLAVEGARLGRGLTAQDVARERVDGTGADAAAVSNEEDEEEDEEAEAFRVMEEAMVAEKENMEENRDGAGLARELKS</sequence>
<dbReference type="Pfam" id="PF01693">
    <property type="entry name" value="Cauli_VI"/>
    <property type="match status" value="2"/>
</dbReference>
<comment type="caution">
    <text evidence="14">The sequence shown here is derived from an EMBL/GenBank/DDBJ whole genome shotgun (WGS) entry which is preliminary data.</text>
</comment>
<keyword evidence="11" id="KW-0460">Magnesium</keyword>
<keyword evidence="7" id="KW-0540">Nuclease</keyword>
<evidence type="ECO:0000256" key="2">
    <source>
        <dbReference type="ARBA" id="ARBA00001946"/>
    </source>
</evidence>
<feature type="compositionally biased region" description="Acidic residues" evidence="12">
    <location>
        <begin position="411"/>
        <end position="421"/>
    </location>
</feature>
<dbReference type="InterPro" id="IPR009027">
    <property type="entry name" value="Ribosomal_bL9/RNase_H1_N"/>
</dbReference>
<evidence type="ECO:0000256" key="7">
    <source>
        <dbReference type="ARBA" id="ARBA00022722"/>
    </source>
</evidence>
<dbReference type="OrthoDB" id="407198at2759"/>
<evidence type="ECO:0000256" key="1">
    <source>
        <dbReference type="ARBA" id="ARBA00000077"/>
    </source>
</evidence>
<feature type="region of interest" description="Disordered" evidence="12">
    <location>
        <begin position="1"/>
        <end position="33"/>
    </location>
</feature>